<dbReference type="GO" id="GO:0003677">
    <property type="term" value="F:DNA binding"/>
    <property type="evidence" value="ECO:0007669"/>
    <property type="project" value="UniProtKB-KW"/>
</dbReference>
<protein>
    <submittedName>
        <fullName evidence="5">DeoR/GlpR transcriptional regulator</fullName>
    </submittedName>
</protein>
<proteinExistence type="predicted"/>
<dbReference type="InterPro" id="IPR037171">
    <property type="entry name" value="NagB/RpiA_transferase-like"/>
</dbReference>
<dbReference type="PANTHER" id="PTHR30363">
    <property type="entry name" value="HTH-TYPE TRANSCRIPTIONAL REGULATOR SRLR-RELATED"/>
    <property type="match status" value="1"/>
</dbReference>
<dbReference type="AlphaFoldDB" id="A0A4Q9VXF3"/>
<dbReference type="PROSITE" id="PS51000">
    <property type="entry name" value="HTH_DEOR_2"/>
    <property type="match status" value="1"/>
</dbReference>
<dbReference type="PRINTS" id="PR00037">
    <property type="entry name" value="HTHLACR"/>
</dbReference>
<gene>
    <name evidence="5" type="ORF">EYW49_00045</name>
</gene>
<dbReference type="InterPro" id="IPR036390">
    <property type="entry name" value="WH_DNA-bd_sf"/>
</dbReference>
<dbReference type="SMART" id="SM00420">
    <property type="entry name" value="HTH_DEOR"/>
    <property type="match status" value="1"/>
</dbReference>
<dbReference type="SMART" id="SM01134">
    <property type="entry name" value="DeoRC"/>
    <property type="match status" value="1"/>
</dbReference>
<keyword evidence="3" id="KW-0804">Transcription</keyword>
<evidence type="ECO:0000313" key="5">
    <source>
        <dbReference type="EMBL" id="TBW41162.1"/>
    </source>
</evidence>
<evidence type="ECO:0000256" key="3">
    <source>
        <dbReference type="ARBA" id="ARBA00023163"/>
    </source>
</evidence>
<dbReference type="Pfam" id="PF00455">
    <property type="entry name" value="DeoRC"/>
    <property type="match status" value="1"/>
</dbReference>
<dbReference type="OrthoDB" id="31600at2"/>
<keyword evidence="6" id="KW-1185">Reference proteome</keyword>
<dbReference type="GO" id="GO:0003700">
    <property type="term" value="F:DNA-binding transcription factor activity"/>
    <property type="evidence" value="ECO:0007669"/>
    <property type="project" value="InterPro"/>
</dbReference>
<accession>A0A4Q9VXF3</accession>
<dbReference type="InterPro" id="IPR001034">
    <property type="entry name" value="DeoR_HTH"/>
</dbReference>
<evidence type="ECO:0000256" key="2">
    <source>
        <dbReference type="ARBA" id="ARBA00023125"/>
    </source>
</evidence>
<dbReference type="PANTHER" id="PTHR30363:SF44">
    <property type="entry name" value="AGA OPERON TRANSCRIPTIONAL REPRESSOR-RELATED"/>
    <property type="match status" value="1"/>
</dbReference>
<dbReference type="InterPro" id="IPR050313">
    <property type="entry name" value="Carb_Metab_HTH_regulators"/>
</dbReference>
<evidence type="ECO:0000256" key="1">
    <source>
        <dbReference type="ARBA" id="ARBA00023015"/>
    </source>
</evidence>
<keyword evidence="2" id="KW-0238">DNA-binding</keyword>
<dbReference type="SUPFAM" id="SSF100950">
    <property type="entry name" value="NagB/RpiA/CoA transferase-like"/>
    <property type="match status" value="1"/>
</dbReference>
<keyword evidence="1" id="KW-0805">Transcription regulation</keyword>
<evidence type="ECO:0000313" key="6">
    <source>
        <dbReference type="Proteomes" id="UP000292781"/>
    </source>
</evidence>
<dbReference type="InterPro" id="IPR018356">
    <property type="entry name" value="Tscrpt_reg_HTH_DeoR_CS"/>
</dbReference>
<dbReference type="EMBL" id="SJFN01000001">
    <property type="protein sequence ID" value="TBW41162.1"/>
    <property type="molecule type" value="Genomic_DNA"/>
</dbReference>
<feature type="domain" description="HTH deoR-type" evidence="4">
    <location>
        <begin position="3"/>
        <end position="58"/>
    </location>
</feature>
<dbReference type="SUPFAM" id="SSF46785">
    <property type="entry name" value="Winged helix' DNA-binding domain"/>
    <property type="match status" value="1"/>
</dbReference>
<reference evidence="5 6" key="1">
    <citation type="submission" date="2019-02" db="EMBL/GenBank/DDBJ databases">
        <title>Siculibacillus lacustris gen. nov., sp. nov., a new rosette-forming bacterium isolated from a freshwater crater lake (Lake St. Ana, Romania).</title>
        <authorList>
            <person name="Felfoldi T."/>
            <person name="Marton Z."/>
            <person name="Szabo A."/>
            <person name="Mentes A."/>
            <person name="Boka K."/>
            <person name="Marialigeti K."/>
            <person name="Mathe I."/>
            <person name="Koncz M."/>
            <person name="Schumann P."/>
            <person name="Toth E."/>
        </authorList>
    </citation>
    <scope>NUCLEOTIDE SEQUENCE [LARGE SCALE GENOMIC DNA]</scope>
    <source>
        <strain evidence="5 6">SA-279</strain>
    </source>
</reference>
<dbReference type="Pfam" id="PF08220">
    <property type="entry name" value="HTH_DeoR"/>
    <property type="match status" value="1"/>
</dbReference>
<sequence length="255" mass="26916">MNRTERRRRRLLELITAGEEDVDVLAAAVEVSASTIRRDLAALAEDGRITRTYGGAVPARPLAEHPLTTREALHRAAKAEIAERALDLVEDGDSLLLDAGSTVAAFGRLLVGRRVRVVTGNMALVAPLIQAGIEVTVLGGVVRPLSMGVVGPLAEAVLRRLTVDKAFLGADGVVAGRGLCEARPEQSALKELMMAQAARVVVLADASKLGMAGQPCWAPLPGAWTLVTDAQATDEQIRPFLRTAGVAVLRGPRST</sequence>
<dbReference type="Proteomes" id="UP000292781">
    <property type="component" value="Unassembled WGS sequence"/>
</dbReference>
<dbReference type="Gene3D" id="3.40.50.1360">
    <property type="match status" value="1"/>
</dbReference>
<organism evidence="5 6">
    <name type="scientific">Siculibacillus lacustris</name>
    <dbReference type="NCBI Taxonomy" id="1549641"/>
    <lineage>
        <taxon>Bacteria</taxon>
        <taxon>Pseudomonadati</taxon>
        <taxon>Pseudomonadota</taxon>
        <taxon>Alphaproteobacteria</taxon>
        <taxon>Hyphomicrobiales</taxon>
        <taxon>Ancalomicrobiaceae</taxon>
        <taxon>Siculibacillus</taxon>
    </lineage>
</organism>
<comment type="caution">
    <text evidence="5">The sequence shown here is derived from an EMBL/GenBank/DDBJ whole genome shotgun (WGS) entry which is preliminary data.</text>
</comment>
<dbReference type="InterPro" id="IPR014036">
    <property type="entry name" value="DeoR-like_C"/>
</dbReference>
<evidence type="ECO:0000259" key="4">
    <source>
        <dbReference type="PROSITE" id="PS51000"/>
    </source>
</evidence>
<name>A0A4Q9VXF3_9HYPH</name>
<dbReference type="RefSeq" id="WP_131304656.1">
    <property type="nucleotide sequence ID" value="NZ_SJFN01000001.1"/>
</dbReference>
<dbReference type="PROSITE" id="PS00894">
    <property type="entry name" value="HTH_DEOR_1"/>
    <property type="match status" value="1"/>
</dbReference>